<accession>A0A931CCZ8</accession>
<organism evidence="1 2">
    <name type="scientific">Actinoplanes aureus</name>
    <dbReference type="NCBI Taxonomy" id="2792083"/>
    <lineage>
        <taxon>Bacteria</taxon>
        <taxon>Bacillati</taxon>
        <taxon>Actinomycetota</taxon>
        <taxon>Actinomycetes</taxon>
        <taxon>Micromonosporales</taxon>
        <taxon>Micromonosporaceae</taxon>
        <taxon>Actinoplanes</taxon>
    </lineage>
</organism>
<evidence type="ECO:0000313" key="2">
    <source>
        <dbReference type="Proteomes" id="UP000598146"/>
    </source>
</evidence>
<evidence type="ECO:0000313" key="1">
    <source>
        <dbReference type="EMBL" id="MBG0567819.1"/>
    </source>
</evidence>
<dbReference type="AlphaFoldDB" id="A0A931CCZ8"/>
<gene>
    <name evidence="1" type="ORF">I4J89_40905</name>
</gene>
<dbReference type="NCBIfam" id="NF038083">
    <property type="entry name" value="CU044_5270_fam"/>
    <property type="match status" value="1"/>
</dbReference>
<keyword evidence="2" id="KW-1185">Reference proteome</keyword>
<comment type="caution">
    <text evidence="1">The sequence shown here is derived from an EMBL/GenBank/DDBJ whole genome shotgun (WGS) entry which is preliminary data.</text>
</comment>
<proteinExistence type="predicted"/>
<dbReference type="InterPro" id="IPR047789">
    <property type="entry name" value="CU044_5270-like"/>
</dbReference>
<name>A0A931CCZ8_9ACTN</name>
<dbReference type="RefSeq" id="WP_196419597.1">
    <property type="nucleotide sequence ID" value="NZ_JADQTO010000031.1"/>
</dbReference>
<sequence length="294" mass="31728">MDELSVVRGAAVPPSALDDPRLAAARARLQGEIDRSTVRSGWRPAARRRWTPVGLAAAAAAVLVAALPPSSEPPPPPMMPAAQVLEMAASAALRKPDRVPRPDQFVYSRTVSRNGEIYEGWLSVDGTRDGLYRDSDGLQTAVLGCRDGRRQVVIDPADGPIPGRYEPCEPEPAYDPAMPSDTAGMLTYLRQRNERDDPASTANSTGKDVMELSTGHYLRPAQRAALLRAAALTPGLTTTPTTGPESRACLTVSWTFGGPDPTMLVFDATTHEFLGDNWRFVDIVDIVDRVGQRT</sequence>
<protein>
    <submittedName>
        <fullName evidence="1">CU044_5270 family protein</fullName>
    </submittedName>
</protein>
<dbReference type="EMBL" id="JADQTO010000031">
    <property type="protein sequence ID" value="MBG0567819.1"/>
    <property type="molecule type" value="Genomic_DNA"/>
</dbReference>
<dbReference type="Proteomes" id="UP000598146">
    <property type="component" value="Unassembled WGS sequence"/>
</dbReference>
<reference evidence="1" key="1">
    <citation type="submission" date="2020-11" db="EMBL/GenBank/DDBJ databases">
        <title>Isolation and identification of active actinomycetes.</title>
        <authorList>
            <person name="Sun X."/>
        </authorList>
    </citation>
    <scope>NUCLEOTIDE SEQUENCE</scope>
    <source>
        <strain evidence="1">NEAU-A11</strain>
    </source>
</reference>